<dbReference type="GO" id="GO:0004523">
    <property type="term" value="F:RNA-DNA hybrid ribonuclease activity"/>
    <property type="evidence" value="ECO:0007669"/>
    <property type="project" value="InterPro"/>
</dbReference>
<proteinExistence type="predicted"/>
<dbReference type="InterPro" id="IPR044730">
    <property type="entry name" value="RNase_H-like_dom_plant"/>
</dbReference>
<dbReference type="InterPro" id="IPR012337">
    <property type="entry name" value="RNaseH-like_sf"/>
</dbReference>
<reference evidence="2" key="1">
    <citation type="submission" date="2018-01" db="EMBL/GenBank/DDBJ databases">
        <authorList>
            <person name="Mao J.F."/>
        </authorList>
    </citation>
    <scope>NUCLEOTIDE SEQUENCE</scope>
    <source>
        <strain evidence="2">Huo1</strain>
        <tissue evidence="2">Leaf</tissue>
    </source>
</reference>
<dbReference type="PANTHER" id="PTHR47723:SF19">
    <property type="entry name" value="POLYNUCLEOTIDYL TRANSFERASE, RIBONUCLEASE H-LIKE SUPERFAMILY PROTEIN"/>
    <property type="match status" value="1"/>
</dbReference>
<accession>A0A8X9A668</accession>
<dbReference type="Proteomes" id="UP000298416">
    <property type="component" value="Unassembled WGS sequence"/>
</dbReference>
<sequence>MGGFAESFTVGSALEVDLQALTRGLDMTKGLGNDIWIETDAQEVVNMVENERRGAAQIRNLMMGIRNKLRGCNFKISHIWREGNKVADYLAKQGGSHTHRITFNQDTAPSIVKAMVHMDRLGIPNVRSGVEYDEE</sequence>
<comment type="caution">
    <text evidence="2">The sequence shown here is derived from an EMBL/GenBank/DDBJ whole genome shotgun (WGS) entry which is preliminary data.</text>
</comment>
<dbReference type="AlphaFoldDB" id="A0A8X9A668"/>
<dbReference type="GO" id="GO:0003676">
    <property type="term" value="F:nucleic acid binding"/>
    <property type="evidence" value="ECO:0007669"/>
    <property type="project" value="InterPro"/>
</dbReference>
<evidence type="ECO:0000313" key="3">
    <source>
        <dbReference type="Proteomes" id="UP000298416"/>
    </source>
</evidence>
<gene>
    <name evidence="2" type="ORF">SASPL_109284</name>
</gene>
<dbReference type="InterPro" id="IPR002156">
    <property type="entry name" value="RNaseH_domain"/>
</dbReference>
<keyword evidence="3" id="KW-1185">Reference proteome</keyword>
<dbReference type="CDD" id="cd06222">
    <property type="entry name" value="RNase_H_like"/>
    <property type="match status" value="1"/>
</dbReference>
<feature type="domain" description="RNase H type-1" evidence="1">
    <location>
        <begin position="10"/>
        <end position="93"/>
    </location>
</feature>
<evidence type="ECO:0000313" key="2">
    <source>
        <dbReference type="EMBL" id="KAG6431207.1"/>
    </source>
</evidence>
<protein>
    <recommendedName>
        <fullName evidence="1">RNase H type-1 domain-containing protein</fullName>
    </recommendedName>
</protein>
<dbReference type="InterPro" id="IPR053151">
    <property type="entry name" value="RNase_H-like"/>
</dbReference>
<dbReference type="InterPro" id="IPR036397">
    <property type="entry name" value="RNaseH_sf"/>
</dbReference>
<evidence type="ECO:0000259" key="1">
    <source>
        <dbReference type="Pfam" id="PF13456"/>
    </source>
</evidence>
<dbReference type="PANTHER" id="PTHR47723">
    <property type="entry name" value="OS05G0353850 PROTEIN"/>
    <property type="match status" value="1"/>
</dbReference>
<dbReference type="Gene3D" id="3.30.420.10">
    <property type="entry name" value="Ribonuclease H-like superfamily/Ribonuclease H"/>
    <property type="match status" value="1"/>
</dbReference>
<dbReference type="SUPFAM" id="SSF53098">
    <property type="entry name" value="Ribonuclease H-like"/>
    <property type="match status" value="1"/>
</dbReference>
<reference evidence="2" key="2">
    <citation type="submission" date="2020-08" db="EMBL/GenBank/DDBJ databases">
        <title>Plant Genome Project.</title>
        <authorList>
            <person name="Zhang R.-G."/>
        </authorList>
    </citation>
    <scope>NUCLEOTIDE SEQUENCE</scope>
    <source>
        <strain evidence="2">Huo1</strain>
        <tissue evidence="2">Leaf</tissue>
    </source>
</reference>
<name>A0A8X9A668_SALSN</name>
<organism evidence="2">
    <name type="scientific">Salvia splendens</name>
    <name type="common">Scarlet sage</name>
    <dbReference type="NCBI Taxonomy" id="180675"/>
    <lineage>
        <taxon>Eukaryota</taxon>
        <taxon>Viridiplantae</taxon>
        <taxon>Streptophyta</taxon>
        <taxon>Embryophyta</taxon>
        <taxon>Tracheophyta</taxon>
        <taxon>Spermatophyta</taxon>
        <taxon>Magnoliopsida</taxon>
        <taxon>eudicotyledons</taxon>
        <taxon>Gunneridae</taxon>
        <taxon>Pentapetalae</taxon>
        <taxon>asterids</taxon>
        <taxon>lamiids</taxon>
        <taxon>Lamiales</taxon>
        <taxon>Lamiaceae</taxon>
        <taxon>Nepetoideae</taxon>
        <taxon>Mentheae</taxon>
        <taxon>Salviinae</taxon>
        <taxon>Salvia</taxon>
        <taxon>Salvia subgen. Calosphace</taxon>
        <taxon>core Calosphace</taxon>
    </lineage>
</organism>
<dbReference type="EMBL" id="PNBA02000003">
    <property type="protein sequence ID" value="KAG6431207.1"/>
    <property type="molecule type" value="Genomic_DNA"/>
</dbReference>
<dbReference type="Pfam" id="PF13456">
    <property type="entry name" value="RVT_3"/>
    <property type="match status" value="1"/>
</dbReference>